<dbReference type="EMBL" id="CP056041">
    <property type="protein sequence ID" value="QKZ15978.1"/>
    <property type="molecule type" value="Genomic_DNA"/>
</dbReference>
<dbReference type="Gene3D" id="3.90.850.10">
    <property type="entry name" value="Fumarylacetoacetase-like, C-terminal domain"/>
    <property type="match status" value="1"/>
</dbReference>
<evidence type="ECO:0000313" key="3">
    <source>
        <dbReference type="EMBL" id="QKZ15978.1"/>
    </source>
</evidence>
<dbReference type="Pfam" id="PF01557">
    <property type="entry name" value="FAA_hydrolase"/>
    <property type="match status" value="1"/>
</dbReference>
<dbReference type="Proteomes" id="UP000509418">
    <property type="component" value="Chromosome"/>
</dbReference>
<dbReference type="PANTHER" id="PTHR11820">
    <property type="entry name" value="ACYLPYRUVASE"/>
    <property type="match status" value="1"/>
</dbReference>
<keyword evidence="3" id="KW-0378">Hydrolase</keyword>
<sequence>MASSAHEHAIVLGPLDLQVSIGDLIFDVPDLAAYASSVMTLEPGEIIATGTPVDVGPVVKGNTITMEITGLGRLEVSVSARGAVLYEERTGAHLDPGWLRNRTGTAV</sequence>
<reference evidence="3 4" key="1">
    <citation type="submission" date="2020-06" db="EMBL/GenBank/DDBJ databases">
        <title>Genome mining for natural products.</title>
        <authorList>
            <person name="Zhang B."/>
            <person name="Shi J."/>
            <person name="Ge H."/>
        </authorList>
    </citation>
    <scope>NUCLEOTIDE SEQUENCE [LARGE SCALE GENOMIC DNA]</scope>
    <source>
        <strain evidence="3 4">NA02069</strain>
    </source>
</reference>
<dbReference type="InterPro" id="IPR036663">
    <property type="entry name" value="Fumarylacetoacetase_C_sf"/>
</dbReference>
<gene>
    <name evidence="3" type="ORF">HUT05_00275</name>
</gene>
<evidence type="ECO:0000256" key="1">
    <source>
        <dbReference type="ARBA" id="ARBA00022723"/>
    </source>
</evidence>
<dbReference type="GO" id="GO:0018773">
    <property type="term" value="F:acetylpyruvate hydrolase activity"/>
    <property type="evidence" value="ECO:0007669"/>
    <property type="project" value="TreeGrafter"/>
</dbReference>
<keyword evidence="4" id="KW-1185">Reference proteome</keyword>
<keyword evidence="1" id="KW-0479">Metal-binding</keyword>
<dbReference type="AlphaFoldDB" id="A0A7I0Y8Z7"/>
<dbReference type="InterPro" id="IPR011234">
    <property type="entry name" value="Fumarylacetoacetase-like_C"/>
</dbReference>
<dbReference type="SUPFAM" id="SSF56529">
    <property type="entry name" value="FAH"/>
    <property type="match status" value="1"/>
</dbReference>
<feature type="domain" description="Fumarylacetoacetase-like C-terminal" evidence="2">
    <location>
        <begin position="20"/>
        <end position="78"/>
    </location>
</feature>
<dbReference type="GO" id="GO:0046872">
    <property type="term" value="F:metal ion binding"/>
    <property type="evidence" value="ECO:0007669"/>
    <property type="project" value="UniProtKB-KW"/>
</dbReference>
<evidence type="ECO:0000259" key="2">
    <source>
        <dbReference type="Pfam" id="PF01557"/>
    </source>
</evidence>
<dbReference type="RefSeq" id="WP_176573693.1">
    <property type="nucleotide sequence ID" value="NZ_CP056041.1"/>
</dbReference>
<organism evidence="3 4">
    <name type="scientific">Streptomyces chartreusis</name>
    <dbReference type="NCBI Taxonomy" id="1969"/>
    <lineage>
        <taxon>Bacteria</taxon>
        <taxon>Bacillati</taxon>
        <taxon>Actinomycetota</taxon>
        <taxon>Actinomycetes</taxon>
        <taxon>Kitasatosporales</taxon>
        <taxon>Streptomycetaceae</taxon>
        <taxon>Streptomyces</taxon>
    </lineage>
</organism>
<dbReference type="PANTHER" id="PTHR11820:SF7">
    <property type="entry name" value="ACYLPYRUVASE FAHD1, MITOCHONDRIAL"/>
    <property type="match status" value="1"/>
</dbReference>
<name>A0A7I0Y8Z7_STRCX</name>
<proteinExistence type="predicted"/>
<protein>
    <submittedName>
        <fullName evidence="3">Fumarylacetoacetate hydrolase family protein</fullName>
    </submittedName>
</protein>
<accession>A0A7I0Y8Z7</accession>
<evidence type="ECO:0000313" key="4">
    <source>
        <dbReference type="Proteomes" id="UP000509418"/>
    </source>
</evidence>